<dbReference type="Proteomes" id="UP001153076">
    <property type="component" value="Unassembled WGS sequence"/>
</dbReference>
<gene>
    <name evidence="1" type="ORF">Cgig2_022604</name>
</gene>
<sequence length="167" mass="18379">MTKSLPQYVSFRARPVFFPSSLWRKPSTIVGRDLHGLGVKLGSCGDLVHQQNPQASFFFSSSLFGAISKYFQTRAEPETAFSFNFPSSAALYCDIFALSELTGSTCHRGAQSADSVHCRDHTSLHAVLQLASYQDEFEPLKAQASQVGTEVDDDELFLQAVGGKYKN</sequence>
<evidence type="ECO:0000313" key="2">
    <source>
        <dbReference type="Proteomes" id="UP001153076"/>
    </source>
</evidence>
<dbReference type="EMBL" id="JAKOGI010001234">
    <property type="protein sequence ID" value="KAJ8426823.1"/>
    <property type="molecule type" value="Genomic_DNA"/>
</dbReference>
<organism evidence="1 2">
    <name type="scientific">Carnegiea gigantea</name>
    <dbReference type="NCBI Taxonomy" id="171969"/>
    <lineage>
        <taxon>Eukaryota</taxon>
        <taxon>Viridiplantae</taxon>
        <taxon>Streptophyta</taxon>
        <taxon>Embryophyta</taxon>
        <taxon>Tracheophyta</taxon>
        <taxon>Spermatophyta</taxon>
        <taxon>Magnoliopsida</taxon>
        <taxon>eudicotyledons</taxon>
        <taxon>Gunneridae</taxon>
        <taxon>Pentapetalae</taxon>
        <taxon>Caryophyllales</taxon>
        <taxon>Cactineae</taxon>
        <taxon>Cactaceae</taxon>
        <taxon>Cactoideae</taxon>
        <taxon>Echinocereeae</taxon>
        <taxon>Carnegiea</taxon>
    </lineage>
</organism>
<accession>A0A9Q1GVD5</accession>
<proteinExistence type="predicted"/>
<dbReference type="AlphaFoldDB" id="A0A9Q1GVD5"/>
<comment type="caution">
    <text evidence="1">The sequence shown here is derived from an EMBL/GenBank/DDBJ whole genome shotgun (WGS) entry which is preliminary data.</text>
</comment>
<reference evidence="1" key="1">
    <citation type="submission" date="2022-04" db="EMBL/GenBank/DDBJ databases">
        <title>Carnegiea gigantea Genome sequencing and assembly v2.</title>
        <authorList>
            <person name="Copetti D."/>
            <person name="Sanderson M.J."/>
            <person name="Burquez A."/>
            <person name="Wojciechowski M.F."/>
        </authorList>
    </citation>
    <scope>NUCLEOTIDE SEQUENCE</scope>
    <source>
        <strain evidence="1">SGP5-SGP5p</strain>
        <tissue evidence="1">Aerial part</tissue>
    </source>
</reference>
<protein>
    <submittedName>
        <fullName evidence="1">Uncharacterized protein</fullName>
    </submittedName>
</protein>
<evidence type="ECO:0000313" key="1">
    <source>
        <dbReference type="EMBL" id="KAJ8426823.1"/>
    </source>
</evidence>
<keyword evidence="2" id="KW-1185">Reference proteome</keyword>
<name>A0A9Q1GVD5_9CARY</name>